<feature type="region of interest" description="Disordered" evidence="1">
    <location>
        <begin position="1"/>
        <end position="27"/>
    </location>
</feature>
<evidence type="ECO:0000313" key="2">
    <source>
        <dbReference type="EMBL" id="KAK8850465.1"/>
    </source>
</evidence>
<dbReference type="GeneID" id="92181641"/>
<dbReference type="Proteomes" id="UP001388673">
    <property type="component" value="Unassembled WGS sequence"/>
</dbReference>
<organism evidence="2 3">
    <name type="scientific">Kwoniella newhampshirensis</name>
    <dbReference type="NCBI Taxonomy" id="1651941"/>
    <lineage>
        <taxon>Eukaryota</taxon>
        <taxon>Fungi</taxon>
        <taxon>Dikarya</taxon>
        <taxon>Basidiomycota</taxon>
        <taxon>Agaricomycotina</taxon>
        <taxon>Tremellomycetes</taxon>
        <taxon>Tremellales</taxon>
        <taxon>Cryptococcaceae</taxon>
        <taxon>Kwoniella</taxon>
    </lineage>
</organism>
<gene>
    <name evidence="2" type="ORF">IAR55_004383</name>
</gene>
<comment type="caution">
    <text evidence="2">The sequence shown here is derived from an EMBL/GenBank/DDBJ whole genome shotgun (WGS) entry which is preliminary data.</text>
</comment>
<dbReference type="EMBL" id="JBCAWK010000008">
    <property type="protein sequence ID" value="KAK8850465.1"/>
    <property type="molecule type" value="Genomic_DNA"/>
</dbReference>
<feature type="compositionally biased region" description="Basic and acidic residues" evidence="1">
    <location>
        <begin position="1"/>
        <end position="13"/>
    </location>
</feature>
<dbReference type="RefSeq" id="XP_066801896.1">
    <property type="nucleotide sequence ID" value="XM_066947482.1"/>
</dbReference>
<reference evidence="2 3" key="1">
    <citation type="journal article" date="2024" name="bioRxiv">
        <title>Comparative genomics of Cryptococcus and Kwoniella reveals pathogenesis evolution and contrasting karyotype dynamics via intercentromeric recombination or chromosome fusion.</title>
        <authorList>
            <person name="Coelho M.A."/>
            <person name="David-Palma M."/>
            <person name="Shea T."/>
            <person name="Bowers K."/>
            <person name="McGinley-Smith S."/>
            <person name="Mohammad A.W."/>
            <person name="Gnirke A."/>
            <person name="Yurkov A.M."/>
            <person name="Nowrousian M."/>
            <person name="Sun S."/>
            <person name="Cuomo C.A."/>
            <person name="Heitman J."/>
        </authorList>
    </citation>
    <scope>NUCLEOTIDE SEQUENCE [LARGE SCALE GENOMIC DNA]</scope>
    <source>
        <strain evidence="2 3">CBS 13917</strain>
    </source>
</reference>
<sequence>MMDFDHLDEKEELFSSIRSPTDPKPESEINLVLDEKTMLTPSIEMKSVSQVVPPYPTMTTTTTQQTRNEPVVLPFAGQPIKLEICVKNMISKPKPKLRINTKAKAKAKTEDLAAQVVDNAHFNKDEKPVSGEVNTPKQRD</sequence>
<accession>A0AAW0YX35</accession>
<name>A0AAW0YX35_9TREE</name>
<feature type="region of interest" description="Disordered" evidence="1">
    <location>
        <begin position="118"/>
        <end position="140"/>
    </location>
</feature>
<dbReference type="KEGG" id="kne:92181641"/>
<evidence type="ECO:0000256" key="1">
    <source>
        <dbReference type="SAM" id="MobiDB-lite"/>
    </source>
</evidence>
<dbReference type="AlphaFoldDB" id="A0AAW0YX35"/>
<protein>
    <submittedName>
        <fullName evidence="2">Uncharacterized protein</fullName>
    </submittedName>
</protein>
<keyword evidence="3" id="KW-1185">Reference proteome</keyword>
<proteinExistence type="predicted"/>
<evidence type="ECO:0000313" key="3">
    <source>
        <dbReference type="Proteomes" id="UP001388673"/>
    </source>
</evidence>